<keyword evidence="9" id="KW-0472">Membrane</keyword>
<evidence type="ECO:0000259" key="11">
    <source>
        <dbReference type="PROSITE" id="PS52015"/>
    </source>
</evidence>
<evidence type="ECO:0000256" key="2">
    <source>
        <dbReference type="ARBA" id="ARBA00006555"/>
    </source>
</evidence>
<dbReference type="NCBIfam" id="TIGR01352">
    <property type="entry name" value="tonB_Cterm"/>
    <property type="match status" value="1"/>
</dbReference>
<comment type="subcellular location">
    <subcellularLocation>
        <location evidence="1">Cell inner membrane</location>
        <topology evidence="1">Single-pass membrane protein</topology>
        <orientation evidence="1">Periplasmic side</orientation>
    </subcellularLocation>
</comment>
<evidence type="ECO:0000256" key="1">
    <source>
        <dbReference type="ARBA" id="ARBA00004383"/>
    </source>
</evidence>
<evidence type="ECO:0000256" key="10">
    <source>
        <dbReference type="SAM" id="SignalP"/>
    </source>
</evidence>
<dbReference type="RefSeq" id="WP_243360051.1">
    <property type="nucleotide sequence ID" value="NZ_JALGBH010000001.1"/>
</dbReference>
<evidence type="ECO:0000313" key="13">
    <source>
        <dbReference type="Proteomes" id="UP001165460"/>
    </source>
</evidence>
<keyword evidence="13" id="KW-1185">Reference proteome</keyword>
<evidence type="ECO:0000256" key="4">
    <source>
        <dbReference type="ARBA" id="ARBA00022475"/>
    </source>
</evidence>
<evidence type="ECO:0000256" key="3">
    <source>
        <dbReference type="ARBA" id="ARBA00022448"/>
    </source>
</evidence>
<comment type="similarity">
    <text evidence="2">Belongs to the TonB family.</text>
</comment>
<dbReference type="Gene3D" id="3.30.1150.10">
    <property type="match status" value="1"/>
</dbReference>
<dbReference type="PANTHER" id="PTHR33446:SF2">
    <property type="entry name" value="PROTEIN TONB"/>
    <property type="match status" value="1"/>
</dbReference>
<sequence length="213" mass="23349">MKKFNIAFIATGLSLLCFFAKAQGQNEQDKVYNFVSMETPPSFPGGIAKFYDFLGKNIKYPEAALQNKTQGNVFLSFVVEKDGSLTDIKVEKGLGNGTDEEAVRVLKLSKKWNPGQIEQKPVRTKYNIPIRFTLNNSSSLPSKPGKDIATMIIKAFSSGAPLIMINKVQSNMNNVLELSPNKVNNIQFLQAAQATKELGEKGKNGAVVITTAQ</sequence>
<reference evidence="12" key="1">
    <citation type="submission" date="2022-03" db="EMBL/GenBank/DDBJ databases">
        <authorList>
            <person name="Woo C.Y."/>
        </authorList>
    </citation>
    <scope>NUCLEOTIDE SEQUENCE</scope>
    <source>
        <strain evidence="12">CYS-01</strain>
    </source>
</reference>
<keyword evidence="10" id="KW-0732">Signal</keyword>
<feature type="chain" id="PRO_5046588112" evidence="10">
    <location>
        <begin position="23"/>
        <end position="213"/>
    </location>
</feature>
<keyword evidence="4" id="KW-1003">Cell membrane</keyword>
<keyword evidence="5" id="KW-0997">Cell inner membrane</keyword>
<comment type="caution">
    <text evidence="12">The sequence shown here is derived from an EMBL/GenBank/DDBJ whole genome shotgun (WGS) entry which is preliminary data.</text>
</comment>
<keyword evidence="6" id="KW-0812">Transmembrane</keyword>
<keyword evidence="8" id="KW-1133">Transmembrane helix</keyword>
<feature type="signal peptide" evidence="10">
    <location>
        <begin position="1"/>
        <end position="22"/>
    </location>
</feature>
<keyword evidence="7" id="KW-0653">Protein transport</keyword>
<keyword evidence="3" id="KW-0813">Transport</keyword>
<proteinExistence type="inferred from homology"/>
<dbReference type="InterPro" id="IPR051045">
    <property type="entry name" value="TonB-dependent_transducer"/>
</dbReference>
<feature type="domain" description="TonB C-terminal" evidence="11">
    <location>
        <begin position="45"/>
        <end position="141"/>
    </location>
</feature>
<organism evidence="12 13">
    <name type="scientific">Pedobacter montanisoli</name>
    <dbReference type="NCBI Taxonomy" id="2923277"/>
    <lineage>
        <taxon>Bacteria</taxon>
        <taxon>Pseudomonadati</taxon>
        <taxon>Bacteroidota</taxon>
        <taxon>Sphingobacteriia</taxon>
        <taxon>Sphingobacteriales</taxon>
        <taxon>Sphingobacteriaceae</taxon>
        <taxon>Pedobacter</taxon>
    </lineage>
</organism>
<evidence type="ECO:0000256" key="5">
    <source>
        <dbReference type="ARBA" id="ARBA00022519"/>
    </source>
</evidence>
<evidence type="ECO:0000313" key="12">
    <source>
        <dbReference type="EMBL" id="MCJ0742018.1"/>
    </source>
</evidence>
<evidence type="ECO:0000256" key="6">
    <source>
        <dbReference type="ARBA" id="ARBA00022692"/>
    </source>
</evidence>
<dbReference type="Proteomes" id="UP001165460">
    <property type="component" value="Unassembled WGS sequence"/>
</dbReference>
<dbReference type="InterPro" id="IPR037682">
    <property type="entry name" value="TonB_C"/>
</dbReference>
<dbReference type="PANTHER" id="PTHR33446">
    <property type="entry name" value="PROTEIN TONB-RELATED"/>
    <property type="match status" value="1"/>
</dbReference>
<dbReference type="SUPFAM" id="SSF74653">
    <property type="entry name" value="TolA/TonB C-terminal domain"/>
    <property type="match status" value="1"/>
</dbReference>
<accession>A0ABS9ZUN0</accession>
<dbReference type="InterPro" id="IPR006260">
    <property type="entry name" value="TonB/TolA_C"/>
</dbReference>
<name>A0ABS9ZUN0_9SPHI</name>
<evidence type="ECO:0000256" key="8">
    <source>
        <dbReference type="ARBA" id="ARBA00022989"/>
    </source>
</evidence>
<dbReference type="PROSITE" id="PS52015">
    <property type="entry name" value="TONB_CTD"/>
    <property type="match status" value="1"/>
</dbReference>
<evidence type="ECO:0000256" key="9">
    <source>
        <dbReference type="ARBA" id="ARBA00023136"/>
    </source>
</evidence>
<protein>
    <submittedName>
        <fullName evidence="12">Energy transducer TonB</fullName>
    </submittedName>
</protein>
<dbReference type="EMBL" id="JALGBH010000001">
    <property type="protein sequence ID" value="MCJ0742018.1"/>
    <property type="molecule type" value="Genomic_DNA"/>
</dbReference>
<gene>
    <name evidence="12" type="ORF">MMF97_04775</name>
</gene>
<dbReference type="Pfam" id="PF03544">
    <property type="entry name" value="TonB_C"/>
    <property type="match status" value="1"/>
</dbReference>
<evidence type="ECO:0000256" key="7">
    <source>
        <dbReference type="ARBA" id="ARBA00022927"/>
    </source>
</evidence>